<reference evidence="2 3" key="1">
    <citation type="submission" date="2018-08" db="EMBL/GenBank/DDBJ databases">
        <title>Aphanomyces genome sequencing and annotation.</title>
        <authorList>
            <person name="Minardi D."/>
            <person name="Oidtmann B."/>
            <person name="Van Der Giezen M."/>
            <person name="Studholme D.J."/>
        </authorList>
    </citation>
    <scope>NUCLEOTIDE SEQUENCE [LARGE SCALE GENOMIC DNA]</scope>
    <source>
        <strain evidence="2 3">Sv</strain>
    </source>
</reference>
<evidence type="ECO:0000313" key="2">
    <source>
        <dbReference type="EMBL" id="RHY90513.1"/>
    </source>
</evidence>
<proteinExistence type="predicted"/>
<accession>A0A418D6W4</accession>
<comment type="caution">
    <text evidence="2">The sequence shown here is derived from an EMBL/GenBank/DDBJ whole genome shotgun (WGS) entry which is preliminary data.</text>
</comment>
<organism evidence="2 3">
    <name type="scientific">Aphanomyces astaci</name>
    <name type="common">Crayfish plague agent</name>
    <dbReference type="NCBI Taxonomy" id="112090"/>
    <lineage>
        <taxon>Eukaryota</taxon>
        <taxon>Sar</taxon>
        <taxon>Stramenopiles</taxon>
        <taxon>Oomycota</taxon>
        <taxon>Saprolegniomycetes</taxon>
        <taxon>Saprolegniales</taxon>
        <taxon>Verrucalvaceae</taxon>
        <taxon>Aphanomyces</taxon>
    </lineage>
</organism>
<dbReference type="VEuPathDB" id="FungiDB:H257_04104"/>
<dbReference type="AlphaFoldDB" id="A0A418D6W4"/>
<feature type="coiled-coil region" evidence="1">
    <location>
        <begin position="294"/>
        <end position="335"/>
    </location>
</feature>
<keyword evidence="1" id="KW-0175">Coiled coil</keyword>
<gene>
    <name evidence="2" type="ORF">DYB35_007579</name>
</gene>
<name>A0A418D6W4_APHAT</name>
<dbReference type="EMBL" id="QUTG01003719">
    <property type="protein sequence ID" value="RHY90513.1"/>
    <property type="molecule type" value="Genomic_DNA"/>
</dbReference>
<protein>
    <submittedName>
        <fullName evidence="2">Uncharacterized protein</fullName>
    </submittedName>
</protein>
<evidence type="ECO:0000313" key="3">
    <source>
        <dbReference type="Proteomes" id="UP000285712"/>
    </source>
</evidence>
<dbReference type="Proteomes" id="UP000285712">
    <property type="component" value="Unassembled WGS sequence"/>
</dbReference>
<evidence type="ECO:0000256" key="1">
    <source>
        <dbReference type="SAM" id="Coils"/>
    </source>
</evidence>
<sequence>MIDVRPCVLSKKYFQSSGMLQGNVPLMPITRLRAQVAMILTDQNQIDLNRYSTVEASGFNLFTLNRQRMVASSCTALDAKEYNATKQVVRQLKLQSMGSAVVVGSGIASSQLTKALQLCRRDMSAALAEHTMIVRTSGIRPGRENILVEHVDAIRESYELALSNVVDAYKTMETQWMDQLQQQQNLHADALETNAMQLQEREKDMETWQQQVETQHFEDLERLTHSYDAKVVEIQALCNAKLAQTNETCQATVDAVRSKMKAWKHAFEIKVKDAVHGKIEQLRAHSEHELKIVMTEMDKQAQVLEDALHVAKKQVQSMEVRVRELTAQLLKAQADETHTDEKLQGLQQALAHEQAQVSHFQHLYETMVQSCAQQRQELAGETTRRLEQQAAAHAEVERHIHAEHQRELDTLHERVRIAIATKGEIINRLQTQVTAAMARAHSSEAVLVQLNSDMQTCGSHVTTNKEAFRLDIT</sequence>